<evidence type="ECO:0000313" key="4">
    <source>
        <dbReference type="Proteomes" id="UP000054903"/>
    </source>
</evidence>
<keyword evidence="1" id="KW-0175">Coiled coil</keyword>
<dbReference type="AlphaFoldDB" id="A0A158D284"/>
<proteinExistence type="predicted"/>
<evidence type="ECO:0000313" key="3">
    <source>
        <dbReference type="EMBL" id="SAK88679.1"/>
    </source>
</evidence>
<gene>
    <name evidence="3" type="ORF">AWB77_04810</name>
</gene>
<comment type="caution">
    <text evidence="3">The sequence shown here is derived from an EMBL/GenBank/DDBJ whole genome shotgun (WGS) entry which is preliminary data.</text>
</comment>
<dbReference type="SUPFAM" id="SSF110849">
    <property type="entry name" value="ParB/Sulfiredoxin"/>
    <property type="match status" value="1"/>
</dbReference>
<dbReference type="STRING" id="1777138.AWB77_04810"/>
<feature type="coiled-coil region" evidence="1">
    <location>
        <begin position="213"/>
        <end position="301"/>
    </location>
</feature>
<dbReference type="Proteomes" id="UP000054903">
    <property type="component" value="Unassembled WGS sequence"/>
</dbReference>
<evidence type="ECO:0000256" key="1">
    <source>
        <dbReference type="SAM" id="Coils"/>
    </source>
</evidence>
<evidence type="ECO:0000256" key="2">
    <source>
        <dbReference type="SAM" id="MobiDB-lite"/>
    </source>
</evidence>
<sequence>MSEFKRHPLSAAFPTFAQEDLAALAEDIRQFGQRESGLMLDGMVLDGWNRYCACQLAGIEFNWIEFDDEHPDVDPVAFVLSKNLHRRHLTASQRAAAVVACAQWAPAGNPNLAPGARLMTNSELAREADVSPRTISHAKAAHEAGLGDAVIAGAITLKQADAQIKAARKPAEVGQAIDGEEGSDGAPAVQPFSLPHSDEQSSPRLPRKEDASLAEAQSIISDLREQLADVSQAARDLELELDAYRSGETGEGEKKLIEANKRIAKLEAECRRLETIRDDWMNKHAEALKEIKRLKRQLERGHA</sequence>
<reference evidence="3" key="1">
    <citation type="submission" date="2016-01" db="EMBL/GenBank/DDBJ databases">
        <authorList>
            <person name="Peeters C."/>
        </authorList>
    </citation>
    <scope>NUCLEOTIDE SEQUENCE</scope>
    <source>
        <strain evidence="3">LMG 29320</strain>
    </source>
</reference>
<name>A0A158D284_9BURK</name>
<dbReference type="RefSeq" id="WP_061136895.1">
    <property type="nucleotide sequence ID" value="NZ_FCNX02000013.1"/>
</dbReference>
<organism evidence="3 4">
    <name type="scientific">Caballeronia fortuita</name>
    <dbReference type="NCBI Taxonomy" id="1777138"/>
    <lineage>
        <taxon>Bacteria</taxon>
        <taxon>Pseudomonadati</taxon>
        <taxon>Pseudomonadota</taxon>
        <taxon>Betaproteobacteria</taxon>
        <taxon>Burkholderiales</taxon>
        <taxon>Burkholderiaceae</taxon>
        <taxon>Caballeronia</taxon>
    </lineage>
</organism>
<feature type="region of interest" description="Disordered" evidence="2">
    <location>
        <begin position="172"/>
        <end position="213"/>
    </location>
</feature>
<dbReference type="OrthoDB" id="5944985at2"/>
<protein>
    <submittedName>
        <fullName evidence="3">Uncharacterized protein</fullName>
    </submittedName>
</protein>
<accession>A0A158D284</accession>
<keyword evidence="4" id="KW-1185">Reference proteome</keyword>
<dbReference type="InterPro" id="IPR036086">
    <property type="entry name" value="ParB/Sulfiredoxin_sf"/>
</dbReference>
<dbReference type="EMBL" id="FCNX02000013">
    <property type="protein sequence ID" value="SAK88679.1"/>
    <property type="molecule type" value="Genomic_DNA"/>
</dbReference>
<feature type="compositionally biased region" description="Basic and acidic residues" evidence="2">
    <location>
        <begin position="196"/>
        <end position="211"/>
    </location>
</feature>